<dbReference type="EMBL" id="CYZF01000008">
    <property type="protein sequence ID" value="CUO95690.1"/>
    <property type="molecule type" value="Genomic_DNA"/>
</dbReference>
<feature type="domain" description="Bacterial sugar transferase" evidence="3">
    <location>
        <begin position="145"/>
        <end position="330"/>
    </location>
</feature>
<feature type="transmembrane region" description="Helical" evidence="2">
    <location>
        <begin position="150"/>
        <end position="171"/>
    </location>
</feature>
<evidence type="ECO:0000313" key="5">
    <source>
        <dbReference type="Proteomes" id="UP000095419"/>
    </source>
</evidence>
<dbReference type="GO" id="GO:0016780">
    <property type="term" value="F:phosphotransferase activity, for other substituted phosphate groups"/>
    <property type="evidence" value="ECO:0007669"/>
    <property type="project" value="TreeGrafter"/>
</dbReference>
<organism evidence="4 5">
    <name type="scientific">Bacteroides uniformis</name>
    <dbReference type="NCBI Taxonomy" id="820"/>
    <lineage>
        <taxon>Bacteria</taxon>
        <taxon>Pseudomonadati</taxon>
        <taxon>Bacteroidota</taxon>
        <taxon>Bacteroidia</taxon>
        <taxon>Bacteroidales</taxon>
        <taxon>Bacteroidaceae</taxon>
        <taxon>Bacteroides</taxon>
    </lineage>
</organism>
<evidence type="ECO:0000259" key="3">
    <source>
        <dbReference type="Pfam" id="PF02397"/>
    </source>
</evidence>
<comment type="similarity">
    <text evidence="1">Belongs to the bacterial sugar transferase family.</text>
</comment>
<dbReference type="Proteomes" id="UP000095419">
    <property type="component" value="Unassembled WGS sequence"/>
</dbReference>
<keyword evidence="2" id="KW-0472">Membrane</keyword>
<gene>
    <name evidence="4" type="primary">wcaJ_3</name>
    <name evidence="4" type="ORF">ERS417307_02816</name>
</gene>
<dbReference type="PANTHER" id="PTHR30576:SF0">
    <property type="entry name" value="UNDECAPRENYL-PHOSPHATE N-ACETYLGALACTOSAMINYL 1-PHOSPHATE TRANSFERASE-RELATED"/>
    <property type="match status" value="1"/>
</dbReference>
<name>A0A174JF05_BACUN</name>
<evidence type="ECO:0000313" key="4">
    <source>
        <dbReference type="EMBL" id="CUO95690.1"/>
    </source>
</evidence>
<dbReference type="PANTHER" id="PTHR30576">
    <property type="entry name" value="COLANIC BIOSYNTHESIS UDP-GLUCOSE LIPID CARRIER TRANSFERASE"/>
    <property type="match status" value="1"/>
</dbReference>
<keyword evidence="2" id="KW-1133">Transmembrane helix</keyword>
<dbReference type="InterPro" id="IPR003362">
    <property type="entry name" value="Bact_transf"/>
</dbReference>
<accession>A0A174JF05</accession>
<keyword evidence="2" id="KW-0812">Transmembrane</keyword>
<dbReference type="Pfam" id="PF02397">
    <property type="entry name" value="Bac_transf"/>
    <property type="match status" value="1"/>
</dbReference>
<sequence length="335" mass="39005">MNIQLIRETESQNDGSNINLYWNKQIGAWCAYGYSAYGLRLFDKRQGYMNLRSYSDCLQMPCTVTSGESLGLLLQYSVEIGSQTATSIKLKMADTINFNAYQMWLHKLKGSSNDDAIIVTTHVSQYVPRDSFIPDGMSAFARNVKRISDFILSLIALTIFSPLFLICYIVIHMEDGGSAIFKQERIGRFGRPFYIYKFRSMRLDAEKFGPQLSHSGGDNDPRLTKIGRFIRAHHLDELPQLYNVLRGDMAFIGPRPERKFYIDQILEHDQRYTYLYQIRPGVTSYATLYNGYTDTMEKMLRRLEYDLYYLGHRSWWFDFKILLNTFCAIVFGKKF</sequence>
<proteinExistence type="inferred from homology"/>
<evidence type="ECO:0000256" key="1">
    <source>
        <dbReference type="ARBA" id="ARBA00006464"/>
    </source>
</evidence>
<evidence type="ECO:0000256" key="2">
    <source>
        <dbReference type="SAM" id="Phobius"/>
    </source>
</evidence>
<dbReference type="AlphaFoldDB" id="A0A174JF05"/>
<protein>
    <submittedName>
        <fullName evidence="4">CPS biosynthesis glycosyltransferase</fullName>
    </submittedName>
</protein>
<keyword evidence="4" id="KW-0808">Transferase</keyword>
<reference evidence="4 5" key="1">
    <citation type="submission" date="2015-09" db="EMBL/GenBank/DDBJ databases">
        <authorList>
            <consortium name="Pathogen Informatics"/>
        </authorList>
    </citation>
    <scope>NUCLEOTIDE SEQUENCE [LARGE SCALE GENOMIC DNA]</scope>
    <source>
        <strain evidence="4 5">2789STDY5608791</strain>
    </source>
</reference>